<reference evidence="1" key="1">
    <citation type="submission" date="2014-05" db="EMBL/GenBank/DDBJ databases">
        <authorList>
            <person name="Chronopoulou M."/>
        </authorList>
    </citation>
    <scope>NUCLEOTIDE SEQUENCE</scope>
    <source>
        <tissue evidence="1">Whole organism</tissue>
    </source>
</reference>
<evidence type="ECO:0000313" key="1">
    <source>
        <dbReference type="EMBL" id="CDW25316.1"/>
    </source>
</evidence>
<accession>A0A0K2TIG9</accession>
<feature type="non-terminal residue" evidence="1">
    <location>
        <position position="1"/>
    </location>
</feature>
<dbReference type="AlphaFoldDB" id="A0A0K2TIG9"/>
<proteinExistence type="predicted"/>
<organism evidence="1">
    <name type="scientific">Lepeophtheirus salmonis</name>
    <name type="common">Salmon louse</name>
    <name type="synonym">Caligus salmonis</name>
    <dbReference type="NCBI Taxonomy" id="72036"/>
    <lineage>
        <taxon>Eukaryota</taxon>
        <taxon>Metazoa</taxon>
        <taxon>Ecdysozoa</taxon>
        <taxon>Arthropoda</taxon>
        <taxon>Crustacea</taxon>
        <taxon>Multicrustacea</taxon>
        <taxon>Hexanauplia</taxon>
        <taxon>Copepoda</taxon>
        <taxon>Siphonostomatoida</taxon>
        <taxon>Caligidae</taxon>
        <taxon>Lepeophtheirus</taxon>
    </lineage>
</organism>
<protein>
    <submittedName>
        <fullName evidence="1">Uncharacterized protein</fullName>
    </submittedName>
</protein>
<dbReference type="EMBL" id="HACA01007955">
    <property type="protein sequence ID" value="CDW25316.1"/>
    <property type="molecule type" value="Transcribed_RNA"/>
</dbReference>
<sequence>LIIHILSKDRDLEESRYLFLKNKLLHKLNLIRLQLLKSLIFHTKTLILVLLLSYER</sequence>
<name>A0A0K2TIG9_LEPSM</name>